<accession>A0AAP0P051</accession>
<gene>
    <name evidence="1" type="ORF">Scep_015168</name>
</gene>
<protein>
    <submittedName>
        <fullName evidence="1">Uncharacterized protein</fullName>
    </submittedName>
</protein>
<reference evidence="1 2" key="1">
    <citation type="submission" date="2024-01" db="EMBL/GenBank/DDBJ databases">
        <title>Genome assemblies of Stephania.</title>
        <authorList>
            <person name="Yang L."/>
        </authorList>
    </citation>
    <scope>NUCLEOTIDE SEQUENCE [LARGE SCALE GENOMIC DNA]</scope>
    <source>
        <strain evidence="1">JXDWG</strain>
        <tissue evidence="1">Leaf</tissue>
    </source>
</reference>
<evidence type="ECO:0000313" key="1">
    <source>
        <dbReference type="EMBL" id="KAK9126322.1"/>
    </source>
</evidence>
<comment type="caution">
    <text evidence="1">The sequence shown here is derived from an EMBL/GenBank/DDBJ whole genome shotgun (WGS) entry which is preliminary data.</text>
</comment>
<evidence type="ECO:0000313" key="2">
    <source>
        <dbReference type="Proteomes" id="UP001419268"/>
    </source>
</evidence>
<organism evidence="1 2">
    <name type="scientific">Stephania cephalantha</name>
    <dbReference type="NCBI Taxonomy" id="152367"/>
    <lineage>
        <taxon>Eukaryota</taxon>
        <taxon>Viridiplantae</taxon>
        <taxon>Streptophyta</taxon>
        <taxon>Embryophyta</taxon>
        <taxon>Tracheophyta</taxon>
        <taxon>Spermatophyta</taxon>
        <taxon>Magnoliopsida</taxon>
        <taxon>Ranunculales</taxon>
        <taxon>Menispermaceae</taxon>
        <taxon>Menispermoideae</taxon>
        <taxon>Cissampelideae</taxon>
        <taxon>Stephania</taxon>
    </lineage>
</organism>
<dbReference type="Proteomes" id="UP001419268">
    <property type="component" value="Unassembled WGS sequence"/>
</dbReference>
<keyword evidence="2" id="KW-1185">Reference proteome</keyword>
<sequence length="50" mass="5789">MSRLALKINKKSFRNLSRLRFGLNETLLNVRELRENSGVWARISNCRGIG</sequence>
<dbReference type="AlphaFoldDB" id="A0AAP0P051"/>
<name>A0AAP0P051_9MAGN</name>
<proteinExistence type="predicted"/>
<dbReference type="EMBL" id="JBBNAG010000006">
    <property type="protein sequence ID" value="KAK9126322.1"/>
    <property type="molecule type" value="Genomic_DNA"/>
</dbReference>